<reference evidence="9 10" key="1">
    <citation type="submission" date="2020-08" db="EMBL/GenBank/DDBJ databases">
        <title>Genomic Encyclopedia of Type Strains, Phase IV (KMG-IV): sequencing the most valuable type-strain genomes for metagenomic binning, comparative biology and taxonomic classification.</title>
        <authorList>
            <person name="Goeker M."/>
        </authorList>
    </citation>
    <scope>NUCLEOTIDE SEQUENCE [LARGE SCALE GENOMIC DNA]</scope>
    <source>
        <strain evidence="9 10">DSM 15867</strain>
    </source>
</reference>
<organism evidence="9 10">
    <name type="scientific">Sphingomonas abaci</name>
    <dbReference type="NCBI Taxonomy" id="237611"/>
    <lineage>
        <taxon>Bacteria</taxon>
        <taxon>Pseudomonadati</taxon>
        <taxon>Pseudomonadota</taxon>
        <taxon>Alphaproteobacteria</taxon>
        <taxon>Sphingomonadales</taxon>
        <taxon>Sphingomonadaceae</taxon>
        <taxon>Sphingomonas</taxon>
    </lineage>
</organism>
<dbReference type="InterPro" id="IPR051156">
    <property type="entry name" value="Mito/Outer_Membr_Metalloprot"/>
</dbReference>
<dbReference type="Gene3D" id="1.25.40.10">
    <property type="entry name" value="Tetratricopeptide repeat domain"/>
    <property type="match status" value="1"/>
</dbReference>
<comment type="cofactor">
    <cofactor evidence="6">
        <name>Zn(2+)</name>
        <dbReference type="ChEBI" id="CHEBI:29105"/>
    </cofactor>
    <text evidence="6">Binds 1 zinc ion per subunit.</text>
</comment>
<dbReference type="InterPro" id="IPR001915">
    <property type="entry name" value="Peptidase_M48"/>
</dbReference>
<dbReference type="RefSeq" id="WP_343059077.1">
    <property type="nucleotide sequence ID" value="NZ_JACHNY010000006.1"/>
</dbReference>
<evidence type="ECO:0000256" key="2">
    <source>
        <dbReference type="ARBA" id="ARBA00022723"/>
    </source>
</evidence>
<evidence type="ECO:0000256" key="7">
    <source>
        <dbReference type="SAM" id="SignalP"/>
    </source>
</evidence>
<protein>
    <submittedName>
        <fullName evidence="9">Putative Zn-dependent protease</fullName>
    </submittedName>
</protein>
<dbReference type="GO" id="GO:0046872">
    <property type="term" value="F:metal ion binding"/>
    <property type="evidence" value="ECO:0007669"/>
    <property type="project" value="UniProtKB-KW"/>
</dbReference>
<comment type="similarity">
    <text evidence="6">Belongs to the peptidase M48 family.</text>
</comment>
<sequence length="389" mass="41855">MIRAGIAALLAGLALAGAPVRAGAASGAGALPPYAGLYQPSTVDERGLWMKADEYERQLRDSAFVIRDAALNAYVRGVFCRTVGPDRCAAVRLYVMRVPQFNATMMPNGALQIWSGLLLRVRSEAELAGILGHEFAHFERRHGLGRLRHGRVMTDIASWAGVLGGVSGLVVQTQAIGSIFTHSRADESEADLLGARYGAAAGYDARALPAIWMRLMDEADATALGRRQRSHRYDRVSFFASHPTSAQRAADLRAAAAALPPGGESGDQRLVGAIAPWRSAFLEDQLKLNDFEGTDVLLRQIAEAGWSEDLLFARAELYRGRGHPRDLVAAADLYRQAIGLNAGHPESWRGLGLALLRGGQVDEGRQALRHYLAARPDAADASMLAALLT</sequence>
<gene>
    <name evidence="9" type="ORF">GGQ96_003027</name>
</gene>
<dbReference type="GO" id="GO:0051603">
    <property type="term" value="P:proteolysis involved in protein catabolic process"/>
    <property type="evidence" value="ECO:0007669"/>
    <property type="project" value="TreeGrafter"/>
</dbReference>
<dbReference type="PANTHER" id="PTHR22726">
    <property type="entry name" value="METALLOENDOPEPTIDASE OMA1"/>
    <property type="match status" value="1"/>
</dbReference>
<feature type="domain" description="Peptidase M48" evidence="8">
    <location>
        <begin position="93"/>
        <end position="254"/>
    </location>
</feature>
<keyword evidence="4 6" id="KW-0862">Zinc</keyword>
<keyword evidence="10" id="KW-1185">Reference proteome</keyword>
<dbReference type="GO" id="GO:0016020">
    <property type="term" value="C:membrane"/>
    <property type="evidence" value="ECO:0007669"/>
    <property type="project" value="TreeGrafter"/>
</dbReference>
<evidence type="ECO:0000256" key="4">
    <source>
        <dbReference type="ARBA" id="ARBA00022833"/>
    </source>
</evidence>
<evidence type="ECO:0000313" key="10">
    <source>
        <dbReference type="Proteomes" id="UP000574769"/>
    </source>
</evidence>
<keyword evidence="7" id="KW-0732">Signal</keyword>
<dbReference type="SUPFAM" id="SSF48452">
    <property type="entry name" value="TPR-like"/>
    <property type="match status" value="1"/>
</dbReference>
<comment type="caution">
    <text evidence="9">The sequence shown here is derived from an EMBL/GenBank/DDBJ whole genome shotgun (WGS) entry which is preliminary data.</text>
</comment>
<dbReference type="Pfam" id="PF14559">
    <property type="entry name" value="TPR_19"/>
    <property type="match status" value="1"/>
</dbReference>
<accession>A0A7W7AL61</accession>
<feature type="chain" id="PRO_5031196925" evidence="7">
    <location>
        <begin position="25"/>
        <end position="389"/>
    </location>
</feature>
<dbReference type="AlphaFoldDB" id="A0A7W7AL61"/>
<dbReference type="Proteomes" id="UP000574769">
    <property type="component" value="Unassembled WGS sequence"/>
</dbReference>
<keyword evidence="2" id="KW-0479">Metal-binding</keyword>
<proteinExistence type="inferred from homology"/>
<evidence type="ECO:0000256" key="5">
    <source>
        <dbReference type="ARBA" id="ARBA00023049"/>
    </source>
</evidence>
<name>A0A7W7AL61_9SPHN</name>
<feature type="signal peptide" evidence="7">
    <location>
        <begin position="1"/>
        <end position="24"/>
    </location>
</feature>
<dbReference type="GO" id="GO:0004222">
    <property type="term" value="F:metalloendopeptidase activity"/>
    <property type="evidence" value="ECO:0007669"/>
    <property type="project" value="InterPro"/>
</dbReference>
<dbReference type="Gene3D" id="3.30.2010.10">
    <property type="entry name" value="Metalloproteases ('zincins'), catalytic domain"/>
    <property type="match status" value="1"/>
</dbReference>
<keyword evidence="5 6" id="KW-0482">Metalloprotease</keyword>
<evidence type="ECO:0000256" key="6">
    <source>
        <dbReference type="RuleBase" id="RU003983"/>
    </source>
</evidence>
<dbReference type="InterPro" id="IPR011990">
    <property type="entry name" value="TPR-like_helical_dom_sf"/>
</dbReference>
<dbReference type="PANTHER" id="PTHR22726:SF1">
    <property type="entry name" value="METALLOENDOPEPTIDASE OMA1, MITOCHONDRIAL"/>
    <property type="match status" value="1"/>
</dbReference>
<dbReference type="Pfam" id="PF01435">
    <property type="entry name" value="Peptidase_M48"/>
    <property type="match status" value="1"/>
</dbReference>
<evidence type="ECO:0000259" key="8">
    <source>
        <dbReference type="Pfam" id="PF01435"/>
    </source>
</evidence>
<dbReference type="EMBL" id="JACHNY010000006">
    <property type="protein sequence ID" value="MBB4618881.1"/>
    <property type="molecule type" value="Genomic_DNA"/>
</dbReference>
<evidence type="ECO:0000313" key="9">
    <source>
        <dbReference type="EMBL" id="MBB4618881.1"/>
    </source>
</evidence>
<keyword evidence="1 6" id="KW-0645">Protease</keyword>
<dbReference type="CDD" id="cd07324">
    <property type="entry name" value="M48C_Oma1-like"/>
    <property type="match status" value="1"/>
</dbReference>
<evidence type="ECO:0000256" key="3">
    <source>
        <dbReference type="ARBA" id="ARBA00022801"/>
    </source>
</evidence>
<keyword evidence="3 6" id="KW-0378">Hydrolase</keyword>
<evidence type="ECO:0000256" key="1">
    <source>
        <dbReference type="ARBA" id="ARBA00022670"/>
    </source>
</evidence>